<dbReference type="Gene3D" id="3.40.50.150">
    <property type="entry name" value="Vaccinia Virus protein VP39"/>
    <property type="match status" value="1"/>
</dbReference>
<evidence type="ECO:0000259" key="1">
    <source>
        <dbReference type="Pfam" id="PF13847"/>
    </source>
</evidence>
<feature type="domain" description="Methyltransferase" evidence="1">
    <location>
        <begin position="41"/>
        <end position="176"/>
    </location>
</feature>
<gene>
    <name evidence="2" type="ORF">GM51_4790</name>
</gene>
<reference evidence="2" key="1">
    <citation type="submission" date="2014-06" db="EMBL/GenBank/DDBJ databases">
        <title>Key roles for freshwater Actinobacteria revealed by deep metagenomic sequencing.</title>
        <authorList>
            <person name="Ghai R."/>
            <person name="Mizuno C.M."/>
            <person name="Picazo A."/>
            <person name="Camacho A."/>
            <person name="Rodriguez-Valera F."/>
        </authorList>
    </citation>
    <scope>NUCLEOTIDE SEQUENCE</scope>
</reference>
<dbReference type="InterPro" id="IPR025714">
    <property type="entry name" value="Methyltranfer_dom"/>
</dbReference>
<dbReference type="CDD" id="cd02440">
    <property type="entry name" value="AdoMet_MTases"/>
    <property type="match status" value="1"/>
</dbReference>
<dbReference type="PANTHER" id="PTHR45128">
    <property type="entry name" value="METHYLTRANSFERASE TYPE 11"/>
    <property type="match status" value="1"/>
</dbReference>
<dbReference type="InterPro" id="IPR053173">
    <property type="entry name" value="SAM-binding_MTase"/>
</dbReference>
<accession>A0A094SQC4</accession>
<sequence length="226" mass="26934">MFNGKFDNDEKRYFKIRNSLLVTDRIEVISKFIKPKTIHEEIFEIGSGTGNLILELAIKYPNKNFVGMDPLKNYVKHCIQESKNRKIYNVAFINDRVENLDKYNQLNQKISTILTVDTLHHIEDLNIALTRISPISKRKTLWVIIEPNVHNLYIRLYHYLKSGEKNFHQEEFIKKASKNNWTLVTKKYFYLIPIKFRKFRILEIIEKKFKVPRFMAGSVLIVLERN</sequence>
<name>A0A094SQC4_9ZZZZ</name>
<dbReference type="PANTHER" id="PTHR45128:SF1">
    <property type="entry name" value="S-ADENOSYLMETHIONINE-DEPENDENT METHYLTRANSFERASE RV2258C"/>
    <property type="match status" value="1"/>
</dbReference>
<evidence type="ECO:0000313" key="2">
    <source>
        <dbReference type="EMBL" id="KGA20888.1"/>
    </source>
</evidence>
<dbReference type="Pfam" id="PF13847">
    <property type="entry name" value="Methyltransf_31"/>
    <property type="match status" value="1"/>
</dbReference>
<dbReference type="InterPro" id="IPR029063">
    <property type="entry name" value="SAM-dependent_MTases_sf"/>
</dbReference>
<protein>
    <recommendedName>
        <fullName evidence="1">Methyltransferase domain-containing protein</fullName>
    </recommendedName>
</protein>
<dbReference type="SUPFAM" id="SSF53335">
    <property type="entry name" value="S-adenosyl-L-methionine-dependent methyltransferases"/>
    <property type="match status" value="1"/>
</dbReference>
<proteinExistence type="predicted"/>
<comment type="caution">
    <text evidence="2">The sequence shown here is derived from an EMBL/GenBank/DDBJ whole genome shotgun (WGS) entry which is preliminary data.</text>
</comment>
<dbReference type="EMBL" id="JNSL01000019">
    <property type="protein sequence ID" value="KGA20888.1"/>
    <property type="molecule type" value="Genomic_DNA"/>
</dbReference>
<organism evidence="2">
    <name type="scientific">freshwater metagenome</name>
    <dbReference type="NCBI Taxonomy" id="449393"/>
    <lineage>
        <taxon>unclassified sequences</taxon>
        <taxon>metagenomes</taxon>
        <taxon>ecological metagenomes</taxon>
    </lineage>
</organism>
<dbReference type="AlphaFoldDB" id="A0A094SQC4"/>